<evidence type="ECO:0000313" key="3">
    <source>
        <dbReference type="Proteomes" id="UP000192132"/>
    </source>
</evidence>
<name>A0A1S8CTG4_9GAMM</name>
<comment type="caution">
    <text evidence="2">The sequence shown here is derived from an EMBL/GenBank/DDBJ whole genome shotgun (WGS) entry which is preliminary data.</text>
</comment>
<sequence>MRLFLTIISLTTVVLLAGCSREPNEQELRQAYEESLAEANQMAVRIGGDRMKIGLQDFKKLSCEQPDQSADQQNSHQQDQSQQKSVLQNQYRCNIQVKLDLPIVGASTQNGEMTVVKHDRGWVVLSNN</sequence>
<proteinExistence type="predicted"/>
<evidence type="ECO:0000313" key="2">
    <source>
        <dbReference type="EMBL" id="ONG39609.1"/>
    </source>
</evidence>
<feature type="region of interest" description="Disordered" evidence="1">
    <location>
        <begin position="63"/>
        <end position="85"/>
    </location>
</feature>
<keyword evidence="3" id="KW-1185">Reference proteome</keyword>
<accession>A0A1S8CTG4</accession>
<dbReference type="PROSITE" id="PS51257">
    <property type="entry name" value="PROKAR_LIPOPROTEIN"/>
    <property type="match status" value="1"/>
</dbReference>
<dbReference type="OrthoDB" id="6717581at2"/>
<dbReference type="EMBL" id="MLCN01000023">
    <property type="protein sequence ID" value="ONG39609.1"/>
    <property type="molecule type" value="Genomic_DNA"/>
</dbReference>
<protein>
    <recommendedName>
        <fullName evidence="4">Lipoprotein</fullName>
    </recommendedName>
</protein>
<organism evidence="2 3">
    <name type="scientific">Alkanindiges hydrocarboniclasticus</name>
    <dbReference type="NCBI Taxonomy" id="1907941"/>
    <lineage>
        <taxon>Bacteria</taxon>
        <taxon>Pseudomonadati</taxon>
        <taxon>Pseudomonadota</taxon>
        <taxon>Gammaproteobacteria</taxon>
        <taxon>Moraxellales</taxon>
        <taxon>Moraxellaceae</taxon>
        <taxon>Alkanindiges</taxon>
    </lineage>
</organism>
<dbReference type="Proteomes" id="UP000192132">
    <property type="component" value="Unassembled WGS sequence"/>
</dbReference>
<dbReference type="AlphaFoldDB" id="A0A1S8CTG4"/>
<reference evidence="2 3" key="1">
    <citation type="submission" date="2016-10" db="EMBL/GenBank/DDBJ databases">
        <title>Draft Genome sequence of Alkanindiges sp. strain H1.</title>
        <authorList>
            <person name="Subhash Y."/>
            <person name="Lee S."/>
        </authorList>
    </citation>
    <scope>NUCLEOTIDE SEQUENCE [LARGE SCALE GENOMIC DNA]</scope>
    <source>
        <strain evidence="2 3">H1</strain>
    </source>
</reference>
<gene>
    <name evidence="2" type="ORF">BKE30_09685</name>
</gene>
<feature type="compositionally biased region" description="Low complexity" evidence="1">
    <location>
        <begin position="67"/>
        <end position="85"/>
    </location>
</feature>
<dbReference type="STRING" id="1907941.BKE30_09685"/>
<dbReference type="RefSeq" id="WP_076878400.1">
    <property type="nucleotide sequence ID" value="NZ_MLCN01000023.1"/>
</dbReference>
<evidence type="ECO:0008006" key="4">
    <source>
        <dbReference type="Google" id="ProtNLM"/>
    </source>
</evidence>
<evidence type="ECO:0000256" key="1">
    <source>
        <dbReference type="SAM" id="MobiDB-lite"/>
    </source>
</evidence>